<dbReference type="Proteomes" id="UP000325440">
    <property type="component" value="Unassembled WGS sequence"/>
</dbReference>
<keyword evidence="4 10" id="KW-0812">Transmembrane</keyword>
<dbReference type="EMBL" id="CABPRJ010000477">
    <property type="protein sequence ID" value="VVC28055.1"/>
    <property type="molecule type" value="Genomic_DNA"/>
</dbReference>
<dbReference type="PANTHER" id="PTHR11157:SF103">
    <property type="entry name" value="ELONGATION OF VERY LONG CHAIN FATTY ACIDS PROTEIN"/>
    <property type="match status" value="1"/>
</dbReference>
<dbReference type="Pfam" id="PF01151">
    <property type="entry name" value="ELO"/>
    <property type="match status" value="1"/>
</dbReference>
<evidence type="ECO:0000256" key="4">
    <source>
        <dbReference type="ARBA" id="ARBA00022692"/>
    </source>
</evidence>
<evidence type="ECO:0000256" key="6">
    <source>
        <dbReference type="ARBA" id="ARBA00022989"/>
    </source>
</evidence>
<proteinExistence type="inferred from homology"/>
<organism evidence="11 12">
    <name type="scientific">Cinara cedri</name>
    <dbReference type="NCBI Taxonomy" id="506608"/>
    <lineage>
        <taxon>Eukaryota</taxon>
        <taxon>Metazoa</taxon>
        <taxon>Ecdysozoa</taxon>
        <taxon>Arthropoda</taxon>
        <taxon>Hexapoda</taxon>
        <taxon>Insecta</taxon>
        <taxon>Pterygota</taxon>
        <taxon>Neoptera</taxon>
        <taxon>Paraneoptera</taxon>
        <taxon>Hemiptera</taxon>
        <taxon>Sternorrhyncha</taxon>
        <taxon>Aphidomorpha</taxon>
        <taxon>Aphidoidea</taxon>
        <taxon>Aphididae</taxon>
        <taxon>Lachninae</taxon>
        <taxon>Cinara</taxon>
    </lineage>
</organism>
<keyword evidence="6 10" id="KW-1133">Transmembrane helix</keyword>
<feature type="transmembrane region" description="Helical" evidence="10">
    <location>
        <begin position="132"/>
        <end position="150"/>
    </location>
</feature>
<comment type="similarity">
    <text evidence="10">Belongs to the ELO family.</text>
</comment>
<dbReference type="GO" id="GO:0009922">
    <property type="term" value="F:fatty acid elongase activity"/>
    <property type="evidence" value="ECO:0007669"/>
    <property type="project" value="UniProtKB-EC"/>
</dbReference>
<evidence type="ECO:0000256" key="1">
    <source>
        <dbReference type="ARBA" id="ARBA00004141"/>
    </source>
</evidence>
<dbReference type="GO" id="GO:0005789">
    <property type="term" value="C:endoplasmic reticulum membrane"/>
    <property type="evidence" value="ECO:0007669"/>
    <property type="project" value="TreeGrafter"/>
</dbReference>
<dbReference type="InterPro" id="IPR002076">
    <property type="entry name" value="ELO_fam"/>
</dbReference>
<evidence type="ECO:0000256" key="10">
    <source>
        <dbReference type="RuleBase" id="RU361115"/>
    </source>
</evidence>
<keyword evidence="7 10" id="KW-0443">Lipid metabolism</keyword>
<dbReference type="GO" id="GO:0030148">
    <property type="term" value="P:sphingolipid biosynthetic process"/>
    <property type="evidence" value="ECO:0007669"/>
    <property type="project" value="TreeGrafter"/>
</dbReference>
<dbReference type="EC" id="2.3.1.199" evidence="10"/>
<comment type="catalytic activity">
    <reaction evidence="10">
        <text>a very-long-chain acyl-CoA + malonyl-CoA + H(+) = a very-long-chain 3-oxoacyl-CoA + CO2 + CoA</text>
        <dbReference type="Rhea" id="RHEA:32727"/>
        <dbReference type="ChEBI" id="CHEBI:15378"/>
        <dbReference type="ChEBI" id="CHEBI:16526"/>
        <dbReference type="ChEBI" id="CHEBI:57287"/>
        <dbReference type="ChEBI" id="CHEBI:57384"/>
        <dbReference type="ChEBI" id="CHEBI:90725"/>
        <dbReference type="ChEBI" id="CHEBI:90736"/>
        <dbReference type="EC" id="2.3.1.199"/>
    </reaction>
</comment>
<evidence type="ECO:0000256" key="9">
    <source>
        <dbReference type="ARBA" id="ARBA00023160"/>
    </source>
</evidence>
<reference evidence="11 12" key="1">
    <citation type="submission" date="2019-08" db="EMBL/GenBank/DDBJ databases">
        <authorList>
            <person name="Alioto T."/>
            <person name="Alioto T."/>
            <person name="Gomez Garrido J."/>
        </authorList>
    </citation>
    <scope>NUCLEOTIDE SEQUENCE [LARGE SCALE GENOMIC DNA]</scope>
</reference>
<evidence type="ECO:0000256" key="8">
    <source>
        <dbReference type="ARBA" id="ARBA00023136"/>
    </source>
</evidence>
<feature type="transmembrane region" description="Helical" evidence="10">
    <location>
        <begin position="188"/>
        <end position="208"/>
    </location>
</feature>
<keyword evidence="2 10" id="KW-0444">Lipid biosynthesis</keyword>
<evidence type="ECO:0000256" key="3">
    <source>
        <dbReference type="ARBA" id="ARBA00022679"/>
    </source>
</evidence>
<name>A0A5E4M774_9HEMI</name>
<evidence type="ECO:0000256" key="7">
    <source>
        <dbReference type="ARBA" id="ARBA00023098"/>
    </source>
</evidence>
<comment type="subcellular location">
    <subcellularLocation>
        <location evidence="1">Membrane</location>
        <topology evidence="1">Multi-pass membrane protein</topology>
    </subcellularLocation>
</comment>
<evidence type="ECO:0000313" key="12">
    <source>
        <dbReference type="Proteomes" id="UP000325440"/>
    </source>
</evidence>
<dbReference type="AlphaFoldDB" id="A0A5E4M774"/>
<dbReference type="GO" id="GO:0019367">
    <property type="term" value="P:fatty acid elongation, saturated fatty acid"/>
    <property type="evidence" value="ECO:0007669"/>
    <property type="project" value="TreeGrafter"/>
</dbReference>
<evidence type="ECO:0000313" key="11">
    <source>
        <dbReference type="EMBL" id="VVC28055.1"/>
    </source>
</evidence>
<feature type="transmembrane region" description="Helical" evidence="10">
    <location>
        <begin position="248"/>
        <end position="269"/>
    </location>
</feature>
<feature type="transmembrane region" description="Helical" evidence="10">
    <location>
        <begin position="80"/>
        <end position="97"/>
    </location>
</feature>
<dbReference type="OrthoDB" id="434092at2759"/>
<dbReference type="GO" id="GO:0034625">
    <property type="term" value="P:fatty acid elongation, monounsaturated fatty acid"/>
    <property type="evidence" value="ECO:0007669"/>
    <property type="project" value="TreeGrafter"/>
</dbReference>
<dbReference type="GO" id="GO:0034626">
    <property type="term" value="P:fatty acid elongation, polyunsaturated fatty acid"/>
    <property type="evidence" value="ECO:0007669"/>
    <property type="project" value="TreeGrafter"/>
</dbReference>
<feature type="transmembrane region" description="Helical" evidence="10">
    <location>
        <begin position="220"/>
        <end position="242"/>
    </location>
</feature>
<accession>A0A5E4M774</accession>
<dbReference type="PROSITE" id="PS01188">
    <property type="entry name" value="ELO"/>
    <property type="match status" value="1"/>
</dbReference>
<feature type="transmembrane region" description="Helical" evidence="10">
    <location>
        <begin position="157"/>
        <end position="176"/>
    </location>
</feature>
<keyword evidence="8 10" id="KW-0472">Membrane</keyword>
<keyword evidence="3 10" id="KW-0808">Transferase</keyword>
<dbReference type="InterPro" id="IPR030457">
    <property type="entry name" value="ELO_CS"/>
</dbReference>
<dbReference type="PANTHER" id="PTHR11157">
    <property type="entry name" value="FATTY ACID ACYL TRANSFERASE-RELATED"/>
    <property type="match status" value="1"/>
</dbReference>
<evidence type="ECO:0000256" key="5">
    <source>
        <dbReference type="ARBA" id="ARBA00022832"/>
    </source>
</evidence>
<evidence type="ECO:0000256" key="2">
    <source>
        <dbReference type="ARBA" id="ARBA00022516"/>
    </source>
</evidence>
<gene>
    <name evidence="11" type="ORF">CINCED_3A012123</name>
</gene>
<sequence length="280" mass="33576">MTNTTYGVDFINLIVDTQNGIKNLLDKELKFDDTVDSWFFMSTPWPMLSILTVYLLFVLKLGPELMQNREPFKIKYIMMIYNLIQTIYNMYIVSHIFRVPGIASYLYTNACHPVGNDDEFNFLFKVYYEQSWHFFISKLLDLFDTVFFVLRKKQTHVSFLHVYHHVNMVITIWTFLKFIKCHQGVPCGILNATVHSIMYSYYFLSAFGPKMQKYLWWKKYLTRLQIIQFIIGLAYGTSLFIYDCTFPRLFSFYMILDVSLFLYLFLKFYKKTYNTNKKSQ</sequence>
<protein>
    <recommendedName>
        <fullName evidence="10">Elongation of very long chain fatty acids protein</fullName>
        <ecNumber evidence="10">2.3.1.199</ecNumber>
    </recommendedName>
    <alternativeName>
        <fullName evidence="10">Very-long-chain 3-oxoacyl-CoA synthase</fullName>
    </alternativeName>
</protein>
<dbReference type="GO" id="GO:0042761">
    <property type="term" value="P:very long-chain fatty acid biosynthetic process"/>
    <property type="evidence" value="ECO:0007669"/>
    <property type="project" value="TreeGrafter"/>
</dbReference>
<feature type="transmembrane region" description="Helical" evidence="10">
    <location>
        <begin position="38"/>
        <end position="59"/>
    </location>
</feature>
<keyword evidence="5 10" id="KW-0276">Fatty acid metabolism</keyword>
<keyword evidence="9 10" id="KW-0275">Fatty acid biosynthesis</keyword>
<keyword evidence="12" id="KW-1185">Reference proteome</keyword>